<evidence type="ECO:0000313" key="8">
    <source>
        <dbReference type="EMBL" id="TPD59388.1"/>
    </source>
</evidence>
<feature type="binding site" evidence="7">
    <location>
        <position position="101"/>
    </location>
    <ligand>
        <name>Mg(2+)</name>
        <dbReference type="ChEBI" id="CHEBI:18420"/>
        <label>1</label>
        <note>catalytic</note>
    </ligand>
</feature>
<dbReference type="PRINTS" id="PR00377">
    <property type="entry name" value="IMPHPHTASES"/>
</dbReference>
<evidence type="ECO:0000256" key="1">
    <source>
        <dbReference type="ARBA" id="ARBA00001946"/>
    </source>
</evidence>
<dbReference type="GO" id="GO:0000105">
    <property type="term" value="P:L-histidine biosynthetic process"/>
    <property type="evidence" value="ECO:0007669"/>
    <property type="project" value="UniProtKB-UniRule"/>
</dbReference>
<comment type="cofactor">
    <cofactor evidence="1 7">
        <name>Mg(2+)</name>
        <dbReference type="ChEBI" id="CHEBI:18420"/>
    </cofactor>
</comment>
<dbReference type="OrthoDB" id="9785695at2"/>
<dbReference type="InterPro" id="IPR011809">
    <property type="entry name" value="His_9_proposed"/>
</dbReference>
<feature type="binding site" evidence="7">
    <location>
        <position position="223"/>
    </location>
    <ligand>
        <name>Mg(2+)</name>
        <dbReference type="ChEBI" id="CHEBI:18420"/>
        <label>1</label>
        <note>catalytic</note>
    </ligand>
</feature>
<dbReference type="InterPro" id="IPR051090">
    <property type="entry name" value="Inositol_monoP_superfamily"/>
</dbReference>
<keyword evidence="5 7" id="KW-0460">Magnesium</keyword>
<dbReference type="GO" id="GO:0004401">
    <property type="term" value="F:histidinol-phosphatase activity"/>
    <property type="evidence" value="ECO:0007669"/>
    <property type="project" value="UniProtKB-UniRule"/>
</dbReference>
<dbReference type="PANTHER" id="PTHR43200:SF6">
    <property type="entry name" value="3'(2'),5'-BISPHOSPHATE NUCLEOTIDASE"/>
    <property type="match status" value="1"/>
</dbReference>
<dbReference type="InterPro" id="IPR000760">
    <property type="entry name" value="Inositol_monophosphatase-like"/>
</dbReference>
<evidence type="ECO:0000256" key="5">
    <source>
        <dbReference type="ARBA" id="ARBA00022842"/>
    </source>
</evidence>
<dbReference type="EMBL" id="VFIY01000014">
    <property type="protein sequence ID" value="TPD59388.1"/>
    <property type="molecule type" value="Genomic_DNA"/>
</dbReference>
<comment type="caution">
    <text evidence="8">The sequence shown here is derived from an EMBL/GenBank/DDBJ whole genome shotgun (WGS) entry which is preliminary data.</text>
</comment>
<proteinExistence type="inferred from homology"/>
<feature type="binding site" evidence="7">
    <location>
        <position position="98"/>
    </location>
    <ligand>
        <name>Mg(2+)</name>
        <dbReference type="ChEBI" id="CHEBI:18420"/>
        <label>1</label>
        <note>catalytic</note>
    </ligand>
</feature>
<dbReference type="CDD" id="cd01641">
    <property type="entry name" value="Bacterial_IMPase_like_1"/>
    <property type="match status" value="1"/>
</dbReference>
<dbReference type="AlphaFoldDB" id="A0A501PH32"/>
<gene>
    <name evidence="8" type="primary">hisN</name>
    <name evidence="8" type="ORF">FIV46_11380</name>
</gene>
<keyword evidence="3 7" id="KW-0479">Metal-binding</keyword>
<name>A0A501PH32_9PROT</name>
<dbReference type="Gene3D" id="3.40.190.80">
    <property type="match status" value="1"/>
</dbReference>
<reference evidence="9" key="1">
    <citation type="submission" date="2019-06" db="EMBL/GenBank/DDBJ databases">
        <title>The complete genome of Emcibacter congregatus ZYLT.</title>
        <authorList>
            <person name="Zhao Z."/>
        </authorList>
    </citation>
    <scope>NUCLEOTIDE SEQUENCE [LARGE SCALE GENOMIC DNA]</scope>
    <source>
        <strain evidence="9">MCCC 1A06723</strain>
    </source>
</reference>
<dbReference type="Proteomes" id="UP000319148">
    <property type="component" value="Unassembled WGS sequence"/>
</dbReference>
<dbReference type="Pfam" id="PF00459">
    <property type="entry name" value="Inositol_P"/>
    <property type="match status" value="1"/>
</dbReference>
<dbReference type="PANTHER" id="PTHR43200">
    <property type="entry name" value="PHOSPHATASE"/>
    <property type="match status" value="1"/>
</dbReference>
<organism evidence="8 9">
    <name type="scientific">Emcibacter nanhaiensis</name>
    <dbReference type="NCBI Taxonomy" id="1505037"/>
    <lineage>
        <taxon>Bacteria</taxon>
        <taxon>Pseudomonadati</taxon>
        <taxon>Pseudomonadota</taxon>
        <taxon>Alphaproteobacteria</taxon>
        <taxon>Emcibacterales</taxon>
        <taxon>Emcibacteraceae</taxon>
        <taxon>Emcibacter</taxon>
    </lineage>
</organism>
<keyword evidence="9" id="KW-1185">Reference proteome</keyword>
<dbReference type="RefSeq" id="WP_139941051.1">
    <property type="nucleotide sequence ID" value="NZ_VFIY01000014.1"/>
</dbReference>
<dbReference type="GO" id="GO:0046872">
    <property type="term" value="F:metal ion binding"/>
    <property type="evidence" value="ECO:0007669"/>
    <property type="project" value="UniProtKB-KW"/>
</dbReference>
<evidence type="ECO:0000256" key="2">
    <source>
        <dbReference type="ARBA" id="ARBA00009759"/>
    </source>
</evidence>
<feature type="binding site" evidence="7">
    <location>
        <position position="79"/>
    </location>
    <ligand>
        <name>Mg(2+)</name>
        <dbReference type="ChEBI" id="CHEBI:18420"/>
        <label>1</label>
        <note>catalytic</note>
    </ligand>
</feature>
<sequence>MSDTLNPDEIKEYVDFLHILGDAAAEITLKSFRAPLDVVNKGRKLQSDFDPVTRADRDAEAAIRRLILDKYPAHNLIGEEHGQAINPDNQDGMNWIIDPIDGTRAFIAGIPLWGTLIAVNDGKGPVIGMMDQPYLKERYIGSPLGSSLNGSPIHCRPCPDISQATLSTTDPVQLFATMDDRRAFEKVAAMANMVRNGYDCYAYMMVASGHMDVVIESGLESYDIQPLIPIIENAGGIVTCWDGGSPNQGGQIVASGDRALHAQVLDILNS</sequence>
<evidence type="ECO:0000256" key="6">
    <source>
        <dbReference type="NCBIfam" id="TIGR02067"/>
    </source>
</evidence>
<protein>
    <recommendedName>
        <fullName evidence="6">Histidinol-phosphatase</fullName>
        <ecNumber evidence="6">3.1.3.15</ecNumber>
    </recommendedName>
</protein>
<evidence type="ECO:0000313" key="9">
    <source>
        <dbReference type="Proteomes" id="UP000319148"/>
    </source>
</evidence>
<evidence type="ECO:0000256" key="4">
    <source>
        <dbReference type="ARBA" id="ARBA00022801"/>
    </source>
</evidence>
<dbReference type="SUPFAM" id="SSF56655">
    <property type="entry name" value="Carbohydrate phosphatase"/>
    <property type="match status" value="1"/>
</dbReference>
<dbReference type="Gene3D" id="3.30.540.10">
    <property type="entry name" value="Fructose-1,6-Bisphosphatase, subunit A, domain 1"/>
    <property type="match status" value="1"/>
</dbReference>
<dbReference type="NCBIfam" id="TIGR02067">
    <property type="entry name" value="his_9_HisN"/>
    <property type="match status" value="1"/>
</dbReference>
<comment type="similarity">
    <text evidence="2">Belongs to the inositol monophosphatase superfamily.</text>
</comment>
<keyword evidence="4 8" id="KW-0378">Hydrolase</keyword>
<feature type="binding site" evidence="7">
    <location>
        <position position="100"/>
    </location>
    <ligand>
        <name>Mg(2+)</name>
        <dbReference type="ChEBI" id="CHEBI:18420"/>
        <label>1</label>
        <note>catalytic</note>
    </ligand>
</feature>
<accession>A0A501PH32</accession>
<dbReference type="EC" id="3.1.3.15" evidence="6"/>
<evidence type="ECO:0000256" key="7">
    <source>
        <dbReference type="PIRSR" id="PIRSR600760-2"/>
    </source>
</evidence>
<evidence type="ECO:0000256" key="3">
    <source>
        <dbReference type="ARBA" id="ARBA00022723"/>
    </source>
</evidence>